<evidence type="ECO:0000256" key="8">
    <source>
        <dbReference type="ARBA" id="ARBA00022801"/>
    </source>
</evidence>
<dbReference type="GO" id="GO:0016887">
    <property type="term" value="F:ATP hydrolysis activity"/>
    <property type="evidence" value="ECO:0007669"/>
    <property type="project" value="InterPro"/>
</dbReference>
<keyword evidence="4" id="KW-0540">Nuclease</keyword>
<keyword evidence="15" id="KW-0539">Nucleus</keyword>
<dbReference type="FunFam" id="3.30.565.10:FF:000075">
    <property type="entry name" value="MORC family CW-type zinc finger protein 4"/>
    <property type="match status" value="1"/>
</dbReference>
<evidence type="ECO:0000256" key="16">
    <source>
        <dbReference type="SAM" id="Coils"/>
    </source>
</evidence>
<sequence length="725" mass="81252">MDSTSAKEQLRRRIHNDRVASDSQHPPPPPMKKAKQEPVGGFFMPSSFLAPLPQRMVLAQYSEAPQRAGVSSSSGNRKQEAVVSGVRGGKVEETTAKVDDGVSPVARGCRQFWRAGDYKDANGIIPAAHSSGVGLDHVRVHPKFLHSNATSHKWALGAFAELLDNAVDEIVHGATYVNVDVLNNREDGSKMLLVEDNGGGMTPDNIRQCMSLGYSVKSKSSNTIGQYGNGFKTSTMRLGADVVVFSRCPAADGKSQTRSIGLLSYTFLRSTKKEDTVVPMVDFEQTGQGWNRLIRSTSDDWNMNMRTILLWSPFVSEQDLIGQFDYLGNKGTRIIIYNLWEDDEGQLELDFEADQEDIQIRGANRDEKNIEMAKQYPNSKHFLTYRHSLRSYAAILYLKLPTKFRIMLRGSEVEHHDIVKDMIEPKTTTYRPQQLADGMSNNHEVSAVLSIGFVKDARHHIDVQGFNVYHKNRLIKPFWRVWNAAGSDGRGVIGVLEANFIEPAHDKQGFERTIALLRLEARLKDHQKQFWTSKCHEIGYSQRVKPKNTTPSSSKKANNNIISKSSPPSIQDGEILALAGSNQKSKMSGLKRSENGSSEEEDEEGRTIKNLSIALKDEEINCVSKGEGKFNLLQSLEEERVKSKKLESELEEKTKELKEVEKEAQTSLDDIVVLKQMIKEEKEWRDAIEQNLRESLKSAEQTIETLQERVRELEGGQVEDGSGSS</sequence>
<keyword evidence="7" id="KW-0227">DNA damage</keyword>
<evidence type="ECO:0000256" key="11">
    <source>
        <dbReference type="ARBA" id="ARBA00022884"/>
    </source>
</evidence>
<protein>
    <recommendedName>
        <fullName evidence="18">Morc S5 domain-containing protein</fullName>
    </recommendedName>
</protein>
<dbReference type="GO" id="GO:0003723">
    <property type="term" value="F:RNA binding"/>
    <property type="evidence" value="ECO:0007669"/>
    <property type="project" value="UniProtKB-KW"/>
</dbReference>
<feature type="compositionally biased region" description="Basic and acidic residues" evidence="17">
    <location>
        <begin position="8"/>
        <end position="20"/>
    </location>
</feature>
<reference evidence="19 20" key="1">
    <citation type="submission" date="2024-04" db="EMBL/GenBank/DDBJ databases">
        <authorList>
            <person name="Fracassetti M."/>
        </authorList>
    </citation>
    <scope>NUCLEOTIDE SEQUENCE [LARGE SCALE GENOMIC DNA]</scope>
</reference>
<evidence type="ECO:0000256" key="2">
    <source>
        <dbReference type="ARBA" id="ARBA00004123"/>
    </source>
</evidence>
<dbReference type="InterPro" id="IPR036890">
    <property type="entry name" value="HATPase_C_sf"/>
</dbReference>
<dbReference type="Pfam" id="PF13589">
    <property type="entry name" value="HATPase_c_3"/>
    <property type="match status" value="1"/>
</dbReference>
<dbReference type="EMBL" id="OZ034813">
    <property type="protein sequence ID" value="CAL1355101.1"/>
    <property type="molecule type" value="Genomic_DNA"/>
</dbReference>
<evidence type="ECO:0000256" key="7">
    <source>
        <dbReference type="ARBA" id="ARBA00022763"/>
    </source>
</evidence>
<feature type="region of interest" description="Disordered" evidence="17">
    <location>
        <begin position="1"/>
        <end position="44"/>
    </location>
</feature>
<keyword evidence="8" id="KW-0378">Hydrolase</keyword>
<dbReference type="InterPro" id="IPR045261">
    <property type="entry name" value="MORC_ATPase"/>
</dbReference>
<dbReference type="Proteomes" id="UP001497516">
    <property type="component" value="Chromosome 1"/>
</dbReference>
<dbReference type="Gene3D" id="3.30.565.10">
    <property type="entry name" value="Histidine kinase-like ATPase, C-terminal domain"/>
    <property type="match status" value="1"/>
</dbReference>
<keyword evidence="6" id="KW-0255">Endonuclease</keyword>
<dbReference type="GO" id="GO:0004519">
    <property type="term" value="F:endonuclease activity"/>
    <property type="evidence" value="ECO:0007669"/>
    <property type="project" value="UniProtKB-KW"/>
</dbReference>
<organism evidence="19 20">
    <name type="scientific">Linum trigynum</name>
    <dbReference type="NCBI Taxonomy" id="586398"/>
    <lineage>
        <taxon>Eukaryota</taxon>
        <taxon>Viridiplantae</taxon>
        <taxon>Streptophyta</taxon>
        <taxon>Embryophyta</taxon>
        <taxon>Tracheophyta</taxon>
        <taxon>Spermatophyta</taxon>
        <taxon>Magnoliopsida</taxon>
        <taxon>eudicotyledons</taxon>
        <taxon>Gunneridae</taxon>
        <taxon>Pentapetalae</taxon>
        <taxon>rosids</taxon>
        <taxon>fabids</taxon>
        <taxon>Malpighiales</taxon>
        <taxon>Linaceae</taxon>
        <taxon>Linum</taxon>
    </lineage>
</organism>
<dbReference type="GO" id="GO:0031349">
    <property type="term" value="P:positive regulation of defense response"/>
    <property type="evidence" value="ECO:0007669"/>
    <property type="project" value="UniProtKB-ARBA"/>
</dbReference>
<dbReference type="SUPFAM" id="SSF55874">
    <property type="entry name" value="ATPase domain of HSP90 chaperone/DNA topoisomerase II/histidine kinase"/>
    <property type="match status" value="1"/>
</dbReference>
<dbReference type="PANTHER" id="PTHR23336:SF72">
    <property type="entry name" value="PROTEIN MICRORCHIDIA 5"/>
    <property type="match status" value="1"/>
</dbReference>
<evidence type="ECO:0000313" key="19">
    <source>
        <dbReference type="EMBL" id="CAL1355101.1"/>
    </source>
</evidence>
<evidence type="ECO:0000256" key="6">
    <source>
        <dbReference type="ARBA" id="ARBA00022759"/>
    </source>
</evidence>
<name>A0AAV2CGS9_9ROSI</name>
<evidence type="ECO:0000256" key="15">
    <source>
        <dbReference type="ARBA" id="ARBA00023242"/>
    </source>
</evidence>
<evidence type="ECO:0000256" key="9">
    <source>
        <dbReference type="ARBA" id="ARBA00022840"/>
    </source>
</evidence>
<evidence type="ECO:0000259" key="18">
    <source>
        <dbReference type="Pfam" id="PF17942"/>
    </source>
</evidence>
<evidence type="ECO:0000256" key="14">
    <source>
        <dbReference type="ARBA" id="ARBA00023204"/>
    </source>
</evidence>
<keyword evidence="13" id="KW-0943">RNA-mediated gene silencing</keyword>
<dbReference type="GO" id="GO:0006325">
    <property type="term" value="P:chromatin organization"/>
    <property type="evidence" value="ECO:0007669"/>
    <property type="project" value="UniProtKB-KW"/>
</dbReference>
<dbReference type="Pfam" id="PF17942">
    <property type="entry name" value="Morc6_S5"/>
    <property type="match status" value="1"/>
</dbReference>
<dbReference type="GO" id="GO:0031047">
    <property type="term" value="P:regulatory ncRNA-mediated gene silencing"/>
    <property type="evidence" value="ECO:0007669"/>
    <property type="project" value="UniProtKB-KW"/>
</dbReference>
<feature type="region of interest" description="Disordered" evidence="17">
    <location>
        <begin position="542"/>
        <end position="606"/>
    </location>
</feature>
<feature type="domain" description="Morc S5" evidence="18">
    <location>
        <begin position="387"/>
        <end position="531"/>
    </location>
</feature>
<dbReference type="GO" id="GO:0005634">
    <property type="term" value="C:nucleus"/>
    <property type="evidence" value="ECO:0007669"/>
    <property type="project" value="UniProtKB-SubCell"/>
</dbReference>
<evidence type="ECO:0000313" key="20">
    <source>
        <dbReference type="Proteomes" id="UP001497516"/>
    </source>
</evidence>
<keyword evidence="20" id="KW-1185">Reference proteome</keyword>
<feature type="region of interest" description="Disordered" evidence="17">
    <location>
        <begin position="66"/>
        <end position="87"/>
    </location>
</feature>
<proteinExistence type="inferred from homology"/>
<keyword evidence="5" id="KW-0547">Nucleotide-binding</keyword>
<dbReference type="AlphaFoldDB" id="A0AAV2CGS9"/>
<evidence type="ECO:0000256" key="3">
    <source>
        <dbReference type="ARBA" id="ARBA00007845"/>
    </source>
</evidence>
<keyword evidence="12 16" id="KW-0175">Coiled coil</keyword>
<keyword evidence="10" id="KW-0156">Chromatin regulator</keyword>
<dbReference type="GO" id="GO:0006281">
    <property type="term" value="P:DNA repair"/>
    <property type="evidence" value="ECO:0007669"/>
    <property type="project" value="UniProtKB-KW"/>
</dbReference>
<dbReference type="PANTHER" id="PTHR23336">
    <property type="entry name" value="ZINC FINGER CW-TYPE COILED-COIL DOMAIN PROTEIN 3"/>
    <property type="match status" value="1"/>
</dbReference>
<evidence type="ECO:0000256" key="12">
    <source>
        <dbReference type="ARBA" id="ARBA00023054"/>
    </source>
</evidence>
<comment type="cofactor">
    <cofactor evidence="1">
        <name>Mn(2+)</name>
        <dbReference type="ChEBI" id="CHEBI:29035"/>
    </cofactor>
</comment>
<comment type="subcellular location">
    <subcellularLocation>
        <location evidence="2">Nucleus</location>
    </subcellularLocation>
</comment>
<dbReference type="GO" id="GO:0005524">
    <property type="term" value="F:ATP binding"/>
    <property type="evidence" value="ECO:0007669"/>
    <property type="project" value="UniProtKB-KW"/>
</dbReference>
<evidence type="ECO:0000256" key="10">
    <source>
        <dbReference type="ARBA" id="ARBA00022853"/>
    </source>
</evidence>
<keyword evidence="11" id="KW-0694">RNA-binding</keyword>
<comment type="similarity">
    <text evidence="3">Belongs to the MORC ATPase protein family.</text>
</comment>
<evidence type="ECO:0000256" key="4">
    <source>
        <dbReference type="ARBA" id="ARBA00022722"/>
    </source>
</evidence>
<keyword evidence="9" id="KW-0067">ATP-binding</keyword>
<evidence type="ECO:0000256" key="5">
    <source>
        <dbReference type="ARBA" id="ARBA00022741"/>
    </source>
</evidence>
<gene>
    <name evidence="19" type="ORF">LTRI10_LOCUS2879</name>
</gene>
<evidence type="ECO:0000256" key="17">
    <source>
        <dbReference type="SAM" id="MobiDB-lite"/>
    </source>
</evidence>
<feature type="compositionally biased region" description="Low complexity" evidence="17">
    <location>
        <begin position="547"/>
        <end position="570"/>
    </location>
</feature>
<evidence type="ECO:0000256" key="13">
    <source>
        <dbReference type="ARBA" id="ARBA00023158"/>
    </source>
</evidence>
<dbReference type="InterPro" id="IPR041006">
    <property type="entry name" value="Morc_S5"/>
</dbReference>
<accession>A0AAV2CGS9</accession>
<evidence type="ECO:0000256" key="1">
    <source>
        <dbReference type="ARBA" id="ARBA00001936"/>
    </source>
</evidence>
<feature type="coiled-coil region" evidence="16">
    <location>
        <begin position="633"/>
        <end position="716"/>
    </location>
</feature>
<keyword evidence="14" id="KW-0234">DNA repair</keyword>